<feature type="compositionally biased region" description="Polar residues" evidence="1">
    <location>
        <begin position="151"/>
        <end position="161"/>
    </location>
</feature>
<keyword evidence="3" id="KW-1185">Reference proteome</keyword>
<comment type="caution">
    <text evidence="2">The sequence shown here is derived from an EMBL/GenBank/DDBJ whole genome shotgun (WGS) entry which is preliminary data.</text>
</comment>
<dbReference type="EMBL" id="JBDJPC010000007">
    <property type="protein sequence ID" value="KAL1493587.1"/>
    <property type="molecule type" value="Genomic_DNA"/>
</dbReference>
<proteinExistence type="predicted"/>
<evidence type="ECO:0000313" key="3">
    <source>
        <dbReference type="Proteomes" id="UP001566132"/>
    </source>
</evidence>
<accession>A0ABD1EFX0</accession>
<reference evidence="2 3" key="1">
    <citation type="submission" date="2024-05" db="EMBL/GenBank/DDBJ databases">
        <title>Genetic variation in Jamaican populations of the coffee berry borer (Hypothenemus hampei).</title>
        <authorList>
            <person name="Errbii M."/>
            <person name="Myrie A."/>
        </authorList>
    </citation>
    <scope>NUCLEOTIDE SEQUENCE [LARGE SCALE GENOMIC DNA]</scope>
    <source>
        <strain evidence="2">JA-Hopewell-2020-01-JO</strain>
        <tissue evidence="2">Whole body</tissue>
    </source>
</reference>
<dbReference type="AlphaFoldDB" id="A0ABD1EFX0"/>
<gene>
    <name evidence="2" type="ORF">ABEB36_009288</name>
</gene>
<name>A0ABD1EFX0_HYPHA</name>
<organism evidence="2 3">
    <name type="scientific">Hypothenemus hampei</name>
    <name type="common">Coffee berry borer</name>
    <dbReference type="NCBI Taxonomy" id="57062"/>
    <lineage>
        <taxon>Eukaryota</taxon>
        <taxon>Metazoa</taxon>
        <taxon>Ecdysozoa</taxon>
        <taxon>Arthropoda</taxon>
        <taxon>Hexapoda</taxon>
        <taxon>Insecta</taxon>
        <taxon>Pterygota</taxon>
        <taxon>Neoptera</taxon>
        <taxon>Endopterygota</taxon>
        <taxon>Coleoptera</taxon>
        <taxon>Polyphaga</taxon>
        <taxon>Cucujiformia</taxon>
        <taxon>Curculionidae</taxon>
        <taxon>Scolytinae</taxon>
        <taxon>Hypothenemus</taxon>
    </lineage>
</organism>
<feature type="region of interest" description="Disordered" evidence="1">
    <location>
        <begin position="129"/>
        <end position="161"/>
    </location>
</feature>
<evidence type="ECO:0000256" key="1">
    <source>
        <dbReference type="SAM" id="MobiDB-lite"/>
    </source>
</evidence>
<feature type="compositionally biased region" description="Basic and acidic residues" evidence="1">
    <location>
        <begin position="129"/>
        <end position="146"/>
    </location>
</feature>
<protein>
    <submittedName>
        <fullName evidence="2">Uncharacterized protein</fullName>
    </submittedName>
</protein>
<evidence type="ECO:0000313" key="2">
    <source>
        <dbReference type="EMBL" id="KAL1493587.1"/>
    </source>
</evidence>
<sequence>MVKGQVHTNYKGKQIAPRSTGENCKCKKQCFAKFNQNDKDLCVSIINNFSTKDEQDIYLQTLIEKLKVDRRRPRKNNATERQSVFQFYVLKQTDKVKVCKKAFISPYGITAARVRRLCVLLQAGNCPKDKRGPPKDKRSPQREYDAARNMPKNTRTYSVFS</sequence>
<dbReference type="Proteomes" id="UP001566132">
    <property type="component" value="Unassembled WGS sequence"/>
</dbReference>